<dbReference type="AlphaFoldDB" id="A0A1C3PA92"/>
<proteinExistence type="predicted"/>
<keyword evidence="3" id="KW-1185">Reference proteome</keyword>
<evidence type="ECO:0000313" key="3">
    <source>
        <dbReference type="Proteomes" id="UP000199013"/>
    </source>
</evidence>
<dbReference type="Gene3D" id="3.40.50.720">
    <property type="entry name" value="NAD(P)-binding Rossmann-like Domain"/>
    <property type="match status" value="1"/>
</dbReference>
<evidence type="ECO:0000313" key="2">
    <source>
        <dbReference type="EMBL" id="SBW26737.1"/>
    </source>
</evidence>
<dbReference type="Pfam" id="PF00106">
    <property type="entry name" value="adh_short"/>
    <property type="match status" value="1"/>
</dbReference>
<dbReference type="Proteomes" id="UP000199013">
    <property type="component" value="Unassembled WGS sequence"/>
</dbReference>
<dbReference type="GO" id="GO:0016491">
    <property type="term" value="F:oxidoreductase activity"/>
    <property type="evidence" value="ECO:0007669"/>
    <property type="project" value="UniProtKB-KW"/>
</dbReference>
<dbReference type="PANTHER" id="PTHR43658:SF8">
    <property type="entry name" value="17-BETA-HYDROXYSTEROID DEHYDROGENASE 14-RELATED"/>
    <property type="match status" value="1"/>
</dbReference>
<dbReference type="InterPro" id="IPR002347">
    <property type="entry name" value="SDR_fam"/>
</dbReference>
<gene>
    <name evidence="2" type="ORF">FDG2_5028</name>
</gene>
<dbReference type="InterPro" id="IPR036291">
    <property type="entry name" value="NAD(P)-bd_dom_sf"/>
</dbReference>
<sequence length="131" mass="13899">MIGTFNVTRLAATRMNSNELPGEERGVIVNTASVAAFDGQISRAAYRTSKGGAVAMTLPLARELAEYRIRVNAIAPGPFDTPLLDSLPESKRRNLSEENVLAGSDCGFGTLAGMNWASPNGPALAVDHIIR</sequence>
<dbReference type="SUPFAM" id="SSF51735">
    <property type="entry name" value="NAD(P)-binding Rossmann-fold domains"/>
    <property type="match status" value="1"/>
</dbReference>
<keyword evidence="1" id="KW-0560">Oxidoreductase</keyword>
<dbReference type="EMBL" id="FLUV01002120">
    <property type="protein sequence ID" value="SBW26737.1"/>
    <property type="molecule type" value="Genomic_DNA"/>
</dbReference>
<accession>A0A1C3PA92</accession>
<evidence type="ECO:0000256" key="1">
    <source>
        <dbReference type="ARBA" id="ARBA00023002"/>
    </source>
</evidence>
<reference evidence="3" key="1">
    <citation type="submission" date="2016-02" db="EMBL/GenBank/DDBJ databases">
        <authorList>
            <person name="Wibberg D."/>
        </authorList>
    </citation>
    <scope>NUCLEOTIDE SEQUENCE [LARGE SCALE GENOMIC DNA]</scope>
</reference>
<protein>
    <submittedName>
        <fullName evidence="2">Uncharacterized protein</fullName>
    </submittedName>
</protein>
<dbReference type="PANTHER" id="PTHR43658">
    <property type="entry name" value="SHORT-CHAIN DEHYDROGENASE/REDUCTASE"/>
    <property type="match status" value="1"/>
</dbReference>
<dbReference type="PRINTS" id="PR00080">
    <property type="entry name" value="SDRFAMILY"/>
</dbReference>
<dbReference type="PRINTS" id="PR00081">
    <property type="entry name" value="GDHRDH"/>
</dbReference>
<organism evidence="2 3">
    <name type="scientific">Candidatus Protofrankia californiensis</name>
    <dbReference type="NCBI Taxonomy" id="1839754"/>
    <lineage>
        <taxon>Bacteria</taxon>
        <taxon>Bacillati</taxon>
        <taxon>Actinomycetota</taxon>
        <taxon>Actinomycetes</taxon>
        <taxon>Frankiales</taxon>
        <taxon>Frankiaceae</taxon>
        <taxon>Protofrankia</taxon>
    </lineage>
</organism>
<name>A0A1C3PA92_9ACTN</name>